<protein>
    <submittedName>
        <fullName evidence="3">Uncharacterized protein</fullName>
    </submittedName>
</protein>
<feature type="transmembrane region" description="Helical" evidence="2">
    <location>
        <begin position="14"/>
        <end position="32"/>
    </location>
</feature>
<keyword evidence="4" id="KW-1185">Reference proteome</keyword>
<accession>A0ABP0ZQH8</accession>
<feature type="transmembrane region" description="Helical" evidence="2">
    <location>
        <begin position="487"/>
        <end position="509"/>
    </location>
</feature>
<evidence type="ECO:0000256" key="1">
    <source>
        <dbReference type="SAM" id="MobiDB-lite"/>
    </source>
</evidence>
<feature type="transmembrane region" description="Helical" evidence="2">
    <location>
        <begin position="141"/>
        <end position="161"/>
    </location>
</feature>
<dbReference type="GeneID" id="92207880"/>
<reference evidence="3 4" key="1">
    <citation type="submission" date="2024-03" db="EMBL/GenBank/DDBJ databases">
        <authorList>
            <person name="Brejova B."/>
        </authorList>
    </citation>
    <scope>NUCLEOTIDE SEQUENCE [LARGE SCALE GENOMIC DNA]</scope>
    <source>
        <strain evidence="3 4">CBS 14171</strain>
    </source>
</reference>
<keyword evidence="2" id="KW-0812">Transmembrane</keyword>
<keyword evidence="2" id="KW-0472">Membrane</keyword>
<gene>
    <name evidence="3" type="ORF">LODBEIA_P26840</name>
</gene>
<feature type="region of interest" description="Disordered" evidence="1">
    <location>
        <begin position="520"/>
        <end position="540"/>
    </location>
</feature>
<evidence type="ECO:0000313" key="3">
    <source>
        <dbReference type="EMBL" id="CAK9438460.1"/>
    </source>
</evidence>
<dbReference type="RefSeq" id="XP_066829622.1">
    <property type="nucleotide sequence ID" value="XM_066972710.1"/>
</dbReference>
<feature type="transmembrane region" description="Helical" evidence="2">
    <location>
        <begin position="108"/>
        <end position="129"/>
    </location>
</feature>
<evidence type="ECO:0000256" key="2">
    <source>
        <dbReference type="SAM" id="Phobius"/>
    </source>
</evidence>
<feature type="region of interest" description="Disordered" evidence="1">
    <location>
        <begin position="240"/>
        <end position="259"/>
    </location>
</feature>
<dbReference type="Proteomes" id="UP001497383">
    <property type="component" value="Chromosome 3"/>
</dbReference>
<feature type="transmembrane region" description="Helical" evidence="2">
    <location>
        <begin position="455"/>
        <end position="475"/>
    </location>
</feature>
<feature type="transmembrane region" description="Helical" evidence="2">
    <location>
        <begin position="44"/>
        <end position="64"/>
    </location>
</feature>
<feature type="region of interest" description="Disordered" evidence="1">
    <location>
        <begin position="270"/>
        <end position="303"/>
    </location>
</feature>
<keyword evidence="2" id="KW-1133">Transmembrane helix</keyword>
<dbReference type="EMBL" id="OZ022407">
    <property type="protein sequence ID" value="CAK9438460.1"/>
    <property type="molecule type" value="Genomic_DNA"/>
</dbReference>
<sequence>MTVSSQGQETFYKLFTYTVILLPTLTSILFPINSSSVPRNEQIGNFIIDLLTVVLISWVVRFTIEWPYNWMKQLQATKTSLLKQLKSENRENHDKIIMLVRKIYTFEIIALLCCLLSSIFSSTLLIWTRKYTIIDQKRKKMVFNNVNIALLQFWSIFRIIITFTDSLQNSSFSNGQVHMPDSNLQHWLQDLKHYFLPNLANQILLDHLQSHNREFDRMKLDLARVQRELEERNFQATYNSPIEVHRHRNNQKQLSSSPNYKDARKLENYEHPCHESSSTISPFPLSLSPKDGAISPSQTQFDYSSAAQALPPPLQHQQQPPLLPKRRSSLTMGKSPLKTIIEEDDLVFESLEAPSFSRFDESTEVIHRKSFSENVESALRSIKQELTLYDIYNNPKSVRKILVGELTPLVNQLQFQDYEILKAFLMEVLDKYLLAIYVHVMEQVADIISHPMHHLFALVTLAIWTIPLYTIKFYFRLLVAIPQAIIRWTIIQPAFLAYLIAFAIISLPFKGSRIKLVQARPRENSSASPVPRSNTPTTKENNTLLMNKLMIENSPTLNNQFTMKQFHLSPTLSKEEHFNSTFPIQAQHGTRKYRSAPLISVTPNAVKTNRLPRNLRYERTTSSLYDD</sequence>
<feature type="compositionally biased region" description="Polar residues" evidence="1">
    <location>
        <begin position="524"/>
        <end position="540"/>
    </location>
</feature>
<name>A0ABP0ZQH8_9ASCO</name>
<organism evidence="3 4">
    <name type="scientific">Lodderomyces beijingensis</name>
    <dbReference type="NCBI Taxonomy" id="1775926"/>
    <lineage>
        <taxon>Eukaryota</taxon>
        <taxon>Fungi</taxon>
        <taxon>Dikarya</taxon>
        <taxon>Ascomycota</taxon>
        <taxon>Saccharomycotina</taxon>
        <taxon>Pichiomycetes</taxon>
        <taxon>Debaryomycetaceae</taxon>
        <taxon>Candida/Lodderomyces clade</taxon>
        <taxon>Lodderomyces</taxon>
    </lineage>
</organism>
<proteinExistence type="predicted"/>
<evidence type="ECO:0000313" key="4">
    <source>
        <dbReference type="Proteomes" id="UP001497383"/>
    </source>
</evidence>